<evidence type="ECO:0000256" key="8">
    <source>
        <dbReference type="SAM" id="Phobius"/>
    </source>
</evidence>
<evidence type="ECO:0000256" key="7">
    <source>
        <dbReference type="RuleBase" id="RU362091"/>
    </source>
</evidence>
<accession>A0AAN9B1U4</accession>
<keyword evidence="4 8" id="KW-0812">Transmembrane</keyword>
<comment type="similarity">
    <text evidence="2 7">Belongs to the sodium:solute symporter (SSF) (TC 2.A.21) family.</text>
</comment>
<evidence type="ECO:0000256" key="2">
    <source>
        <dbReference type="ARBA" id="ARBA00006434"/>
    </source>
</evidence>
<protein>
    <submittedName>
        <fullName evidence="10">Uncharacterized protein</fullName>
    </submittedName>
</protein>
<keyword evidence="11" id="KW-1185">Reference proteome</keyword>
<feature type="transmembrane region" description="Helical" evidence="8">
    <location>
        <begin position="116"/>
        <end position="145"/>
    </location>
</feature>
<dbReference type="Gene3D" id="1.20.1730.10">
    <property type="entry name" value="Sodium/glucose cotransporter"/>
    <property type="match status" value="1"/>
</dbReference>
<evidence type="ECO:0000256" key="1">
    <source>
        <dbReference type="ARBA" id="ARBA00004141"/>
    </source>
</evidence>
<organism evidence="10 11">
    <name type="scientific">Littorina saxatilis</name>
    <dbReference type="NCBI Taxonomy" id="31220"/>
    <lineage>
        <taxon>Eukaryota</taxon>
        <taxon>Metazoa</taxon>
        <taxon>Spiralia</taxon>
        <taxon>Lophotrochozoa</taxon>
        <taxon>Mollusca</taxon>
        <taxon>Gastropoda</taxon>
        <taxon>Caenogastropoda</taxon>
        <taxon>Littorinimorpha</taxon>
        <taxon>Littorinoidea</taxon>
        <taxon>Littorinidae</taxon>
        <taxon>Littorina</taxon>
    </lineage>
</organism>
<feature type="transmembrane region" description="Helical" evidence="8">
    <location>
        <begin position="466"/>
        <end position="488"/>
    </location>
</feature>
<feature type="transmembrane region" description="Helical" evidence="8">
    <location>
        <begin position="524"/>
        <end position="542"/>
    </location>
</feature>
<feature type="transmembrane region" description="Helical" evidence="8">
    <location>
        <begin position="241"/>
        <end position="258"/>
    </location>
</feature>
<sequence>MLLGFSVFSVLLAVLYNVIRRHVFHDADNVDTTFDAGGNVSTSLTAVTIASQLLWPGDMLQSATVAVKYGVSGAFWYSTAAAINIILFPLLSFHFKTRAPGAKTYLQVIQARFGRVVHTVFCMFALLINLVILTAIAVVGVAIIQNLVKEASPEFCMLIVVTLCGCYSFVGGLGSTFYVCYFNTLVVFILLVVLIVNIFYMSHDEFALLGNIDTIYQKIACQKGPETNEDGSFLTFWSEGGVIWAVTGVCLTASITFCDQASWQSRIAAKPVQGVMGFLLATFVWFAVPSTIGTTAGLTYLALSADNSSLALSPGDIDAGLVTAYIAQLVMGRTGTFLILTMFTMLVMSTGSGEIMAVSSIIVYDIYQTYIRPFRKNHSVSSCILCGGDKETHSDVNTNSMTIEHNTSSHRPAPCKCPFASQCHHCSGDVAANAKKEKDPTTMSVRIFRCPHHGDYRMYQASLLTFKNWCILWVTIALLPFGLIVHAAGLDLNWVILTGSIATIPCFPGVVLSLVWVKASAVGLVTGSVGGLVCGISVNLIYASTLEGGLGIFLLNTSYPYAVLAGCSTSLLVSIVLTVTVSLCTHKIASNEDEEAVWTRLRQISNPLHSWADQYQEEFPDLPAGKEPTFEQLSSVFRPAKMTAIVGCVCSILLLVVVIPGVMAALHVLSSSQFRAWFTTLQVWCSLMALIVIIVTPIEELKSICTRIAFNRRMKSTPSTRL</sequence>
<comment type="subcellular location">
    <subcellularLocation>
        <location evidence="1">Membrane</location>
        <topology evidence="1">Multi-pass membrane protein</topology>
    </subcellularLocation>
</comment>
<feature type="transmembrane region" description="Helical" evidence="8">
    <location>
        <begin position="562"/>
        <end position="584"/>
    </location>
</feature>
<proteinExistence type="inferred from homology"/>
<evidence type="ECO:0000256" key="4">
    <source>
        <dbReference type="ARBA" id="ARBA00022692"/>
    </source>
</evidence>
<dbReference type="AlphaFoldDB" id="A0AAN9B1U4"/>
<feature type="signal peptide" evidence="9">
    <location>
        <begin position="1"/>
        <end position="20"/>
    </location>
</feature>
<feature type="transmembrane region" description="Helical" evidence="8">
    <location>
        <begin position="337"/>
        <end position="367"/>
    </location>
</feature>
<dbReference type="PROSITE" id="PS50283">
    <property type="entry name" value="NA_SOLUT_SYMP_3"/>
    <property type="match status" value="1"/>
</dbReference>
<keyword evidence="6 8" id="KW-0472">Membrane</keyword>
<feature type="transmembrane region" description="Helical" evidence="8">
    <location>
        <begin position="494"/>
        <end position="517"/>
    </location>
</feature>
<evidence type="ECO:0000256" key="5">
    <source>
        <dbReference type="ARBA" id="ARBA00022989"/>
    </source>
</evidence>
<evidence type="ECO:0000256" key="9">
    <source>
        <dbReference type="SAM" id="SignalP"/>
    </source>
</evidence>
<dbReference type="Pfam" id="PF00474">
    <property type="entry name" value="SSF"/>
    <property type="match status" value="1"/>
</dbReference>
<feature type="transmembrane region" description="Helical" evidence="8">
    <location>
        <begin position="151"/>
        <end position="170"/>
    </location>
</feature>
<comment type="caution">
    <text evidence="10">The sequence shown here is derived from an EMBL/GenBank/DDBJ whole genome shotgun (WGS) entry which is preliminary data.</text>
</comment>
<dbReference type="InterPro" id="IPR031155">
    <property type="entry name" value="DUR"/>
</dbReference>
<dbReference type="InterPro" id="IPR038377">
    <property type="entry name" value="Na/Glc_symporter_sf"/>
</dbReference>
<feature type="transmembrane region" description="Helical" evidence="8">
    <location>
        <begin position="644"/>
        <end position="670"/>
    </location>
</feature>
<evidence type="ECO:0000313" key="11">
    <source>
        <dbReference type="Proteomes" id="UP001374579"/>
    </source>
</evidence>
<evidence type="ECO:0000256" key="3">
    <source>
        <dbReference type="ARBA" id="ARBA00022448"/>
    </source>
</evidence>
<evidence type="ECO:0000313" key="10">
    <source>
        <dbReference type="EMBL" id="KAK7097665.1"/>
    </source>
</evidence>
<dbReference type="PANTHER" id="PTHR46154">
    <property type="match status" value="1"/>
</dbReference>
<feature type="transmembrane region" description="Helical" evidence="8">
    <location>
        <begin position="177"/>
        <end position="200"/>
    </location>
</feature>
<dbReference type="PANTHER" id="PTHR46154:SF4">
    <property type="entry name" value="UREA ACTIVE TRANSPORTER"/>
    <property type="match status" value="1"/>
</dbReference>
<feature type="transmembrane region" description="Helical" evidence="8">
    <location>
        <begin position="676"/>
        <end position="698"/>
    </location>
</feature>
<evidence type="ECO:0000256" key="6">
    <source>
        <dbReference type="ARBA" id="ARBA00023136"/>
    </source>
</evidence>
<feature type="transmembrane region" description="Helical" evidence="8">
    <location>
        <begin position="74"/>
        <end position="95"/>
    </location>
</feature>
<gene>
    <name evidence="10" type="ORF">V1264_004610</name>
</gene>
<reference evidence="10 11" key="1">
    <citation type="submission" date="2024-02" db="EMBL/GenBank/DDBJ databases">
        <title>Chromosome-scale genome assembly of the rough periwinkle Littorina saxatilis.</title>
        <authorList>
            <person name="De Jode A."/>
            <person name="Faria R."/>
            <person name="Formenti G."/>
            <person name="Sims Y."/>
            <person name="Smith T.P."/>
            <person name="Tracey A."/>
            <person name="Wood J.M.D."/>
            <person name="Zagrodzka Z.B."/>
            <person name="Johannesson K."/>
            <person name="Butlin R.K."/>
            <person name="Leder E.H."/>
        </authorList>
    </citation>
    <scope>NUCLEOTIDE SEQUENCE [LARGE SCALE GENOMIC DNA]</scope>
    <source>
        <strain evidence="10">Snail1</strain>
        <tissue evidence="10">Muscle</tissue>
    </source>
</reference>
<dbReference type="GO" id="GO:0015204">
    <property type="term" value="F:urea transmembrane transporter activity"/>
    <property type="evidence" value="ECO:0007669"/>
    <property type="project" value="InterPro"/>
</dbReference>
<feature type="chain" id="PRO_5042899752" evidence="9">
    <location>
        <begin position="21"/>
        <end position="722"/>
    </location>
</feature>
<dbReference type="InterPro" id="IPR001734">
    <property type="entry name" value="Na/solute_symporter"/>
</dbReference>
<dbReference type="EMBL" id="JBAMIC010000013">
    <property type="protein sequence ID" value="KAK7097665.1"/>
    <property type="molecule type" value="Genomic_DNA"/>
</dbReference>
<keyword evidence="3" id="KW-0813">Transport</keyword>
<feature type="transmembrane region" description="Helical" evidence="8">
    <location>
        <begin position="278"/>
        <end position="303"/>
    </location>
</feature>
<dbReference type="Proteomes" id="UP001374579">
    <property type="component" value="Unassembled WGS sequence"/>
</dbReference>
<dbReference type="GO" id="GO:0005886">
    <property type="term" value="C:plasma membrane"/>
    <property type="evidence" value="ECO:0007669"/>
    <property type="project" value="TreeGrafter"/>
</dbReference>
<keyword evidence="9" id="KW-0732">Signal</keyword>
<keyword evidence="5 8" id="KW-1133">Transmembrane helix</keyword>
<name>A0AAN9B1U4_9CAEN</name>